<evidence type="ECO:0000256" key="1">
    <source>
        <dbReference type="SAM" id="MobiDB-lite"/>
    </source>
</evidence>
<organism evidence="2 3">
    <name type="scientific">Kwoniella newhampshirensis</name>
    <dbReference type="NCBI Taxonomy" id="1651941"/>
    <lineage>
        <taxon>Eukaryota</taxon>
        <taxon>Fungi</taxon>
        <taxon>Dikarya</taxon>
        <taxon>Basidiomycota</taxon>
        <taxon>Agaricomycotina</taxon>
        <taxon>Tremellomycetes</taxon>
        <taxon>Tremellales</taxon>
        <taxon>Cryptococcaceae</taxon>
        <taxon>Kwoniella</taxon>
    </lineage>
</organism>
<feature type="region of interest" description="Disordered" evidence="1">
    <location>
        <begin position="432"/>
        <end position="462"/>
    </location>
</feature>
<dbReference type="SUPFAM" id="SSF56112">
    <property type="entry name" value="Protein kinase-like (PK-like)"/>
    <property type="match status" value="1"/>
</dbReference>
<evidence type="ECO:0008006" key="4">
    <source>
        <dbReference type="Google" id="ProtNLM"/>
    </source>
</evidence>
<name>A0AAW0YSP3_9TREE</name>
<gene>
    <name evidence="2" type="ORF">IAR55_007201</name>
</gene>
<dbReference type="KEGG" id="kne:92184459"/>
<feature type="compositionally biased region" description="Low complexity" evidence="1">
    <location>
        <begin position="389"/>
        <end position="399"/>
    </location>
</feature>
<reference evidence="2 3" key="1">
    <citation type="journal article" date="2024" name="bioRxiv">
        <title>Comparative genomics of Cryptococcus and Kwoniella reveals pathogenesis evolution and contrasting karyotype dynamics via intercentromeric recombination or chromosome fusion.</title>
        <authorList>
            <person name="Coelho M.A."/>
            <person name="David-Palma M."/>
            <person name="Shea T."/>
            <person name="Bowers K."/>
            <person name="McGinley-Smith S."/>
            <person name="Mohammad A.W."/>
            <person name="Gnirke A."/>
            <person name="Yurkov A.M."/>
            <person name="Nowrousian M."/>
            <person name="Sun S."/>
            <person name="Cuomo C.A."/>
            <person name="Heitman J."/>
        </authorList>
    </citation>
    <scope>NUCLEOTIDE SEQUENCE [LARGE SCALE GENOMIC DNA]</scope>
    <source>
        <strain evidence="2 3">CBS 13917</strain>
    </source>
</reference>
<evidence type="ECO:0000313" key="3">
    <source>
        <dbReference type="Proteomes" id="UP001388673"/>
    </source>
</evidence>
<dbReference type="RefSeq" id="XP_066799260.1">
    <property type="nucleotide sequence ID" value="XM_066950274.1"/>
</dbReference>
<dbReference type="Proteomes" id="UP001388673">
    <property type="component" value="Unassembled WGS sequence"/>
</dbReference>
<feature type="region of interest" description="Disordered" evidence="1">
    <location>
        <begin position="389"/>
        <end position="408"/>
    </location>
</feature>
<comment type="caution">
    <text evidence="2">The sequence shown here is derived from an EMBL/GenBank/DDBJ whole genome shotgun (WGS) entry which is preliminary data.</text>
</comment>
<protein>
    <recommendedName>
        <fullName evidence="4">Protein kinase domain-containing protein</fullName>
    </recommendedName>
</protein>
<dbReference type="GeneID" id="92184459"/>
<dbReference type="AlphaFoldDB" id="A0AAW0YSP3"/>
<dbReference type="InterPro" id="IPR011009">
    <property type="entry name" value="Kinase-like_dom_sf"/>
</dbReference>
<evidence type="ECO:0000313" key="2">
    <source>
        <dbReference type="EMBL" id="KAK8842980.1"/>
    </source>
</evidence>
<feature type="region of interest" description="Disordered" evidence="1">
    <location>
        <begin position="279"/>
        <end position="316"/>
    </location>
</feature>
<dbReference type="EMBL" id="JBCAWK010000016">
    <property type="protein sequence ID" value="KAK8842980.1"/>
    <property type="molecule type" value="Genomic_DNA"/>
</dbReference>
<accession>A0AAW0YSP3</accession>
<sequence length="632" mass="69895">MSNFAPSVPINPSPVSGLTRISASSSLRRRSGRVVGFIPGDPIDILTDYVMLHLNLDVRIPETIIHSLQQANDNATTPIRLEEGMYPLYTIAFTTPANAILKLEGAMKEMDSLGGSRTWLRSQRSDSGNPDFELIWTSDDAVAVALEVKRPDKIKERHLRALVASAHQPGGFELRYNQRGKKFVAEIGGAAAEDKEVIAVLTSQIVDELQRRSAEWLYLSTWDFVLVFHKEKSIDNVSVSELIARNWDDDVNIDRVYDLLSTPLGAILGLSCVPRPRPATPDRTLGIAQSSPRGQADSPSGGSSSSEHRPVTRSMMRQQTQDVNIAGQGLQHSQRSLNDEGQHEVQFGDSAISLSMADDSFSDSLIERLSSLVTPRLIFEDETSRVPPLTLPRLDTPPSIEIPPRRIITSDGPRGLGRLWTVYSATTSGLNGTSSDSSYGSASSGSSRLSSSPSSFWSSAPSPRTDVIIKVWESHRYLPGRITDANIARDHIANEWRALMMLSQPKYHGVTPHYMGLYYTSKCVHDRDVEMFVAVMADAGHQVNVKELTDDEKAIIVSHYDKIHAAGILHCDVTARHWLRDIWGNITVIDFENASFYDDSVKDGCDQAEWDDAVREEMATVKVQLDGVDLDF</sequence>
<feature type="compositionally biased region" description="Low complexity" evidence="1">
    <location>
        <begin position="434"/>
        <end position="462"/>
    </location>
</feature>
<proteinExistence type="predicted"/>
<keyword evidence="3" id="KW-1185">Reference proteome</keyword>